<evidence type="ECO:0000313" key="1">
    <source>
        <dbReference type="EMBL" id="RHZ87819.1"/>
    </source>
</evidence>
<accession>A0A397JHJ4</accession>
<sequence length="131" mass="15288">MRKRNPLTKLEACGIDPCIEDFLRHEIIVYNKKKERQRRSLTPLENLSYSIIMTNQETQTQDTVPTCNRTHKCSCFACEEAINSRVKKELDDLSLQLLEYNEKTFDSFMREITKQLEGGKITCEASVKTHK</sequence>
<gene>
    <name evidence="1" type="ORF">Glove_30g142</name>
</gene>
<name>A0A397JHJ4_9GLOM</name>
<proteinExistence type="predicted"/>
<evidence type="ECO:0000313" key="2">
    <source>
        <dbReference type="Proteomes" id="UP000266861"/>
    </source>
</evidence>
<reference evidence="1 2" key="1">
    <citation type="submission" date="2018-08" db="EMBL/GenBank/DDBJ databases">
        <title>Genome and evolution of the arbuscular mycorrhizal fungus Diversispora epigaea (formerly Glomus versiforme) and its bacterial endosymbionts.</title>
        <authorList>
            <person name="Sun X."/>
            <person name="Fei Z."/>
            <person name="Harrison M."/>
        </authorList>
    </citation>
    <scope>NUCLEOTIDE SEQUENCE [LARGE SCALE GENOMIC DNA]</scope>
    <source>
        <strain evidence="1 2">IT104</strain>
    </source>
</reference>
<keyword evidence="2" id="KW-1185">Reference proteome</keyword>
<dbReference type="EMBL" id="PQFF01000028">
    <property type="protein sequence ID" value="RHZ87819.1"/>
    <property type="molecule type" value="Genomic_DNA"/>
</dbReference>
<organism evidence="1 2">
    <name type="scientific">Diversispora epigaea</name>
    <dbReference type="NCBI Taxonomy" id="1348612"/>
    <lineage>
        <taxon>Eukaryota</taxon>
        <taxon>Fungi</taxon>
        <taxon>Fungi incertae sedis</taxon>
        <taxon>Mucoromycota</taxon>
        <taxon>Glomeromycotina</taxon>
        <taxon>Glomeromycetes</taxon>
        <taxon>Diversisporales</taxon>
        <taxon>Diversisporaceae</taxon>
        <taxon>Diversispora</taxon>
    </lineage>
</organism>
<protein>
    <submittedName>
        <fullName evidence="1">Uncharacterized protein</fullName>
    </submittedName>
</protein>
<dbReference type="Proteomes" id="UP000266861">
    <property type="component" value="Unassembled WGS sequence"/>
</dbReference>
<comment type="caution">
    <text evidence="1">The sequence shown here is derived from an EMBL/GenBank/DDBJ whole genome shotgun (WGS) entry which is preliminary data.</text>
</comment>
<dbReference type="AlphaFoldDB" id="A0A397JHJ4"/>
<dbReference type="OrthoDB" id="2422123at2759"/>